<evidence type="ECO:0000313" key="1">
    <source>
        <dbReference type="EMBL" id="QDT26820.1"/>
    </source>
</evidence>
<accession>A0A517Q5B4</accession>
<dbReference type="RefSeq" id="WP_145448983.1">
    <property type="nucleotide sequence ID" value="NZ_CP037421.1"/>
</dbReference>
<evidence type="ECO:0000313" key="2">
    <source>
        <dbReference type="Proteomes" id="UP000315647"/>
    </source>
</evidence>
<dbReference type="AlphaFoldDB" id="A0A517Q5B4"/>
<protein>
    <submittedName>
        <fullName evidence="1">Uncharacterized protein</fullName>
    </submittedName>
</protein>
<proteinExistence type="predicted"/>
<keyword evidence="2" id="KW-1185">Reference proteome</keyword>
<dbReference type="EMBL" id="CP037421">
    <property type="protein sequence ID" value="QDT26820.1"/>
    <property type="molecule type" value="Genomic_DNA"/>
</dbReference>
<reference evidence="1 2" key="1">
    <citation type="submission" date="2019-03" db="EMBL/GenBank/DDBJ databases">
        <title>Deep-cultivation of Planctomycetes and their phenomic and genomic characterization uncovers novel biology.</title>
        <authorList>
            <person name="Wiegand S."/>
            <person name="Jogler M."/>
            <person name="Boedeker C."/>
            <person name="Pinto D."/>
            <person name="Vollmers J."/>
            <person name="Rivas-Marin E."/>
            <person name="Kohn T."/>
            <person name="Peeters S.H."/>
            <person name="Heuer A."/>
            <person name="Rast P."/>
            <person name="Oberbeckmann S."/>
            <person name="Bunk B."/>
            <person name="Jeske O."/>
            <person name="Meyerdierks A."/>
            <person name="Storesund J.E."/>
            <person name="Kallscheuer N."/>
            <person name="Luecker S."/>
            <person name="Lage O.M."/>
            <person name="Pohl T."/>
            <person name="Merkel B.J."/>
            <person name="Hornburger P."/>
            <person name="Mueller R.-W."/>
            <person name="Bruemmer F."/>
            <person name="Labrenz M."/>
            <person name="Spormann A.M."/>
            <person name="Op den Camp H."/>
            <person name="Overmann J."/>
            <person name="Amann R."/>
            <person name="Jetten M.S.M."/>
            <person name="Mascher T."/>
            <person name="Medema M.H."/>
            <person name="Devos D.P."/>
            <person name="Kaster A.-K."/>
            <person name="Ovreas L."/>
            <person name="Rohde M."/>
            <person name="Galperin M.Y."/>
            <person name="Jogler C."/>
        </authorList>
    </citation>
    <scope>NUCLEOTIDE SEQUENCE [LARGE SCALE GENOMIC DNA]</scope>
    <source>
        <strain evidence="1 2">Enr10</strain>
    </source>
</reference>
<dbReference type="Proteomes" id="UP000315647">
    <property type="component" value="Chromosome"/>
</dbReference>
<sequence>MKLSIGKIIVKLKVVFMFGGKEATERYFIDEFGRLWKALSVEREEMSMFWIFAGVTSSGACLWVLQSRSGSEKLTNYEHEEITADQAERVQQMYLPGGMTG</sequence>
<gene>
    <name evidence="1" type="ORF">Enr10x_21300</name>
</gene>
<organism evidence="1 2">
    <name type="scientific">Gimesia panareensis</name>
    <dbReference type="NCBI Taxonomy" id="2527978"/>
    <lineage>
        <taxon>Bacteria</taxon>
        <taxon>Pseudomonadati</taxon>
        <taxon>Planctomycetota</taxon>
        <taxon>Planctomycetia</taxon>
        <taxon>Planctomycetales</taxon>
        <taxon>Planctomycetaceae</taxon>
        <taxon>Gimesia</taxon>
    </lineage>
</organism>
<name>A0A517Q5B4_9PLAN</name>